<dbReference type="PROSITE" id="PS51314">
    <property type="entry name" value="VPS37_C"/>
    <property type="match status" value="1"/>
</dbReference>
<evidence type="ECO:0000256" key="6">
    <source>
        <dbReference type="PROSITE-ProRule" id="PRU00646"/>
    </source>
</evidence>
<dbReference type="InterPro" id="IPR009851">
    <property type="entry name" value="Mod_r"/>
</dbReference>
<comment type="subcellular location">
    <subcellularLocation>
        <location evidence="1">Endosome</location>
    </subcellularLocation>
</comment>
<keyword evidence="4" id="KW-0967">Endosome</keyword>
<dbReference type="AlphaFoldDB" id="A0A1Y2C0J5"/>
<keyword evidence="3 6" id="KW-0813">Transport</keyword>
<keyword evidence="5 6" id="KW-0653">Protein transport</keyword>
<evidence type="ECO:0000313" key="9">
    <source>
        <dbReference type="Proteomes" id="UP000193642"/>
    </source>
</evidence>
<dbReference type="Proteomes" id="UP000193642">
    <property type="component" value="Unassembled WGS sequence"/>
</dbReference>
<evidence type="ECO:0000256" key="3">
    <source>
        <dbReference type="ARBA" id="ARBA00022448"/>
    </source>
</evidence>
<dbReference type="Pfam" id="PF07200">
    <property type="entry name" value="Mod_r"/>
    <property type="match status" value="1"/>
</dbReference>
<evidence type="ECO:0000259" key="7">
    <source>
        <dbReference type="PROSITE" id="PS51314"/>
    </source>
</evidence>
<dbReference type="SUPFAM" id="SSF140111">
    <property type="entry name" value="Endosomal sorting complex assembly domain"/>
    <property type="match status" value="1"/>
</dbReference>
<evidence type="ECO:0000313" key="8">
    <source>
        <dbReference type="EMBL" id="ORY39835.1"/>
    </source>
</evidence>
<sequence length="108" mass="12708">MLLQPSIQQQQQQLYDAQQAFSNARAEFDETCAEYESTMLVYAPDYLLSRLRAAQHESEELGDEVRNEMLKGDISVDEFMKRYRDVRKVYHSRGLRVEKAERDVTVLM</sequence>
<dbReference type="InterPro" id="IPR037202">
    <property type="entry name" value="ESCRT_assembly_dom"/>
</dbReference>
<comment type="caution">
    <text evidence="8">The sequence shown here is derived from an EMBL/GenBank/DDBJ whole genome shotgun (WGS) entry which is preliminary data.</text>
</comment>
<comment type="similarity">
    <text evidence="2">Belongs to the VPS37 family.</text>
</comment>
<dbReference type="Gene3D" id="1.10.287.660">
    <property type="entry name" value="Helix hairpin bin"/>
    <property type="match status" value="1"/>
</dbReference>
<dbReference type="PANTHER" id="PTHR13678">
    <property type="entry name" value="VACUOLAR PROTEIN SORTING-ASSOCIATED PROTEIN 37"/>
    <property type="match status" value="1"/>
</dbReference>
<dbReference type="OrthoDB" id="10260857at2759"/>
<dbReference type="PANTHER" id="PTHR13678:SF2">
    <property type="entry name" value="VACUOLAR PROTEIN SORTING-ASSOCIATED PROTEIN 37A"/>
    <property type="match status" value="1"/>
</dbReference>
<gene>
    <name evidence="8" type="ORF">BCR33DRAFT_719664</name>
</gene>
<dbReference type="GO" id="GO:0006623">
    <property type="term" value="P:protein targeting to vacuole"/>
    <property type="evidence" value="ECO:0007669"/>
    <property type="project" value="TreeGrafter"/>
</dbReference>
<name>A0A1Y2C0J5_9FUNG</name>
<dbReference type="STRING" id="329046.A0A1Y2C0J5"/>
<dbReference type="InterPro" id="IPR029012">
    <property type="entry name" value="Helix_hairpin_bin_sf"/>
</dbReference>
<evidence type="ECO:0000256" key="5">
    <source>
        <dbReference type="ARBA" id="ARBA00022927"/>
    </source>
</evidence>
<reference evidence="8 9" key="1">
    <citation type="submission" date="2016-07" db="EMBL/GenBank/DDBJ databases">
        <title>Pervasive Adenine N6-methylation of Active Genes in Fungi.</title>
        <authorList>
            <consortium name="DOE Joint Genome Institute"/>
            <person name="Mondo S.J."/>
            <person name="Dannebaum R.O."/>
            <person name="Kuo R.C."/>
            <person name="Labutti K."/>
            <person name="Haridas S."/>
            <person name="Kuo A."/>
            <person name="Salamov A."/>
            <person name="Ahrendt S.R."/>
            <person name="Lipzen A."/>
            <person name="Sullivan W."/>
            <person name="Andreopoulos W.B."/>
            <person name="Clum A."/>
            <person name="Lindquist E."/>
            <person name="Daum C."/>
            <person name="Ramamoorthy G.K."/>
            <person name="Gryganskyi A."/>
            <person name="Culley D."/>
            <person name="Magnuson J.K."/>
            <person name="James T.Y."/>
            <person name="O'Malley M.A."/>
            <person name="Stajich J.E."/>
            <person name="Spatafora J.W."/>
            <person name="Visel A."/>
            <person name="Grigoriev I.V."/>
        </authorList>
    </citation>
    <scope>NUCLEOTIDE SEQUENCE [LARGE SCALE GENOMIC DNA]</scope>
    <source>
        <strain evidence="8 9">JEL800</strain>
    </source>
</reference>
<feature type="domain" description="VPS37 C-terminal" evidence="7">
    <location>
        <begin position="25"/>
        <end position="108"/>
    </location>
</feature>
<proteinExistence type="inferred from homology"/>
<dbReference type="GO" id="GO:0043162">
    <property type="term" value="P:ubiquitin-dependent protein catabolic process via the multivesicular body sorting pathway"/>
    <property type="evidence" value="ECO:0007669"/>
    <property type="project" value="TreeGrafter"/>
</dbReference>
<dbReference type="GO" id="GO:0006612">
    <property type="term" value="P:protein targeting to membrane"/>
    <property type="evidence" value="ECO:0007669"/>
    <property type="project" value="TreeGrafter"/>
</dbReference>
<dbReference type="GO" id="GO:0000813">
    <property type="term" value="C:ESCRT I complex"/>
    <property type="evidence" value="ECO:0007669"/>
    <property type="project" value="UniProtKB-ARBA"/>
</dbReference>
<accession>A0A1Y2C0J5</accession>
<keyword evidence="9" id="KW-1185">Reference proteome</keyword>
<protein>
    <recommendedName>
        <fullName evidence="7">VPS37 C-terminal domain-containing protein</fullName>
    </recommendedName>
</protein>
<evidence type="ECO:0000256" key="4">
    <source>
        <dbReference type="ARBA" id="ARBA00022753"/>
    </source>
</evidence>
<organism evidence="8 9">
    <name type="scientific">Rhizoclosmatium globosum</name>
    <dbReference type="NCBI Taxonomy" id="329046"/>
    <lineage>
        <taxon>Eukaryota</taxon>
        <taxon>Fungi</taxon>
        <taxon>Fungi incertae sedis</taxon>
        <taxon>Chytridiomycota</taxon>
        <taxon>Chytridiomycota incertae sedis</taxon>
        <taxon>Chytridiomycetes</taxon>
        <taxon>Chytridiales</taxon>
        <taxon>Chytriomycetaceae</taxon>
        <taxon>Rhizoclosmatium</taxon>
    </lineage>
</organism>
<dbReference type="EMBL" id="MCGO01000037">
    <property type="protein sequence ID" value="ORY39835.1"/>
    <property type="molecule type" value="Genomic_DNA"/>
</dbReference>
<evidence type="ECO:0000256" key="1">
    <source>
        <dbReference type="ARBA" id="ARBA00004177"/>
    </source>
</evidence>
<evidence type="ECO:0000256" key="2">
    <source>
        <dbReference type="ARBA" id="ARBA00007617"/>
    </source>
</evidence>